<dbReference type="Proteomes" id="UP000219974">
    <property type="component" value="Chromosome 14"/>
</dbReference>
<keyword evidence="1" id="KW-0812">Transmembrane</keyword>
<keyword evidence="2" id="KW-0732">Signal</keyword>
<dbReference type="GO" id="GO:0020035">
    <property type="term" value="P:adhesion of symbiont to microvasculature"/>
    <property type="evidence" value="ECO:0007669"/>
    <property type="project" value="InterPro"/>
</dbReference>
<keyword evidence="1" id="KW-0472">Membrane</keyword>
<evidence type="ECO:0000313" key="3">
    <source>
        <dbReference type="EMBL" id="CXJ09460.1"/>
    </source>
</evidence>
<dbReference type="EMBL" id="LT608278">
    <property type="protein sequence ID" value="SCO62374.1"/>
    <property type="molecule type" value="Genomic_DNA"/>
</dbReference>
<evidence type="ECO:0000313" key="5">
    <source>
        <dbReference type="Proteomes" id="UP000069549"/>
    </source>
</evidence>
<sequence length="1296" mass="152151">MVSIRNIMKIALVALGVIIGNTFCHSTEDNVKELKYMIDNKGLYDDLMKLQRELIVSLESDEIKLPKATSESREYFDISKFKLIKCNDVDEIGDSVEYVVPEEHTGLEDIIKYENIAKCEGIKKYRGENSNLIKRKMILIRGLKIAKLMVLSMDLYRETSDFKKALKGVNDALHGEEGEVISKNGGLNKEGGSDKYLDMLMHDIDKKTLFEMDGGFFTTDGSFEFGNNLDLIARQHRIRLFQLIGPHFPALGHFVTLSLALKNYENFFEKGKGHFISWQKLLSFNMSDRFKALDLMCNVEGKYDIQKKRRMTYLEQNRKGSFDECNILEFLIHYFNKYQLSLISRTYDDEFQSYYLLEHKDMKEEFFRFMCNGSKNCNIYNSDNFLSNENDDNKVVLKKLESFNANAPFNVKDNFSVFANNYMDFSPKQIVYTHFYNLAGILNNEIGAYVGSLYLPGYYNTIQLSFDDERTLKEQFKNLIKCVVKCNSYDKQNKSSKKSKKLAIKEEKIVSKCNICKGAFDIMTWKNENGLSMVEKFYNYVTKVIETQTLGNIMSNMNIYDEYDNFLSNDLNWYTFLFLLRLTSYKNIHETTVSEAMYMDLKDEDTQVKTMVTDHWYPSCIKRAYTLYVKAHVAPDLLSVLEGLLKPDTIEKMKKVVQYVIHVNSFMQLDFFHALNEPVLGTFRKNPLSRDLESQFVQWHNEISSGYFFLHYDNPSRKNEFYKKPHSQRFVVPKYSELVEVFKRYIKNGYESYFKQRHVKNLIELHDTFNINNKIMMMRDSYELYLNHYKDTIFFAEPFIINKYLSLVPKVRRITERLNFIFHYTPGNAYNFYKYGMIYGFRLNKEYLKEVGEELVSVYKANKETFSDVTFLQTLYLLCKKLEISAGSHRRNDSTSISNIFMLNVSKYYSRLSKEERINEIDNSMKSKFLAKTLYSVLHTTFSVKINKNLDKLDKDYAKAKLIELSADENAYFTYAYAYYGSIIDSITNSLMPLYAKKPITQLRYGKTFIFANYFGFAAQIYGILNLNNMKMLFEHQAIASANSYSIEKMSQYLAKKYVSIVVYFGVLRGYDVSTYPSELTFLSNVLFKSTFFHVSMYFTMHIGTLLWLESGRVLPRPIYNELQDQTSDMFIQEPPEKGPLHSFGKDFVFGMVTAFTFLFSVYTIFRWYAFYTNVVYFFIMPVRLFSSYHRPFQNKFSTVTIDIMKSITADPILKLMNKILRSMKSRNEYNEIMNARLNDTNFKRFIEGKRSSAIMPSMTQMMDLDRMSYTLYKDDNVFFDGVSKEEEFLNQRSII</sequence>
<dbReference type="EMBL" id="LT160034">
    <property type="protein sequence ID" value="CXJ09460.1"/>
    <property type="molecule type" value="Genomic_DNA"/>
</dbReference>
<reference evidence="3 5" key="1">
    <citation type="submission" date="2016-02" db="EMBL/GenBank/DDBJ databases">
        <authorList>
            <consortium name="Pathogen Informatics"/>
        </authorList>
    </citation>
    <scope>NUCLEOTIDE SEQUENCE [LARGE SCALE GENOMIC DNA]</scope>
    <source>
        <strain evidence="3 5">K173</strain>
        <strain evidence="4 6">SP11 RLL</strain>
    </source>
</reference>
<gene>
    <name evidence="3" type="primary">CLAG9</name>
    <name evidence="3" type="ORF">PBK173_000427900</name>
    <name evidence="4" type="ORF">PBSP11RLL_000416600</name>
</gene>
<feature type="transmembrane region" description="Helical" evidence="1">
    <location>
        <begin position="1148"/>
        <end position="1165"/>
    </location>
</feature>
<dbReference type="Pfam" id="PF03805">
    <property type="entry name" value="CLAG"/>
    <property type="match status" value="1"/>
</dbReference>
<keyword evidence="1" id="KW-1133">Transmembrane helix</keyword>
<feature type="chain" id="PRO_5014244264" evidence="2">
    <location>
        <begin position="25"/>
        <end position="1296"/>
    </location>
</feature>
<evidence type="ECO:0000256" key="2">
    <source>
        <dbReference type="SAM" id="SignalP"/>
    </source>
</evidence>
<dbReference type="VEuPathDB" id="PlasmoDB:PBANKA_1400600"/>
<evidence type="ECO:0000313" key="6">
    <source>
        <dbReference type="Proteomes" id="UP000219974"/>
    </source>
</evidence>
<evidence type="ECO:0000256" key="1">
    <source>
        <dbReference type="SAM" id="Phobius"/>
    </source>
</evidence>
<dbReference type="SMR" id="A0A113SVA8"/>
<protein>
    <submittedName>
        <fullName evidence="3">Cytoadherence linked asexual protein 9</fullName>
    </submittedName>
</protein>
<evidence type="ECO:0000313" key="4">
    <source>
        <dbReference type="EMBL" id="SCO62374.1"/>
    </source>
</evidence>
<organism evidence="3 5">
    <name type="scientific">Plasmodium berghei</name>
    <dbReference type="NCBI Taxonomy" id="5821"/>
    <lineage>
        <taxon>Eukaryota</taxon>
        <taxon>Sar</taxon>
        <taxon>Alveolata</taxon>
        <taxon>Apicomplexa</taxon>
        <taxon>Aconoidasida</taxon>
        <taxon>Haemosporida</taxon>
        <taxon>Plasmodiidae</taxon>
        <taxon>Plasmodium</taxon>
        <taxon>Plasmodium (Vinckeia)</taxon>
    </lineage>
</organism>
<dbReference type="Proteomes" id="UP000069549">
    <property type="component" value="Chromosome 14"/>
</dbReference>
<name>A0A113SVA8_PLABE</name>
<accession>A0A113SVA8</accession>
<feature type="signal peptide" evidence="2">
    <location>
        <begin position="1"/>
        <end position="24"/>
    </location>
</feature>
<proteinExistence type="predicted"/>
<dbReference type="InterPro" id="IPR005553">
    <property type="entry name" value="CLAG"/>
</dbReference>